<dbReference type="PANTHER" id="PTHR43736">
    <property type="entry name" value="ADP-RIBOSE PYROPHOSPHATASE"/>
    <property type="match status" value="1"/>
</dbReference>
<protein>
    <submittedName>
        <fullName evidence="3">NUDIX hydrolase</fullName>
    </submittedName>
</protein>
<feature type="domain" description="Nudix hydrolase" evidence="2">
    <location>
        <begin position="12"/>
        <end position="143"/>
    </location>
</feature>
<reference evidence="3" key="1">
    <citation type="journal article" date="2014" name="Int. J. Syst. Evol. Microbiol.">
        <title>Complete genome sequence of Corynebacterium casei LMG S-19264T (=DSM 44701T), isolated from a smear-ripened cheese.</title>
        <authorList>
            <consortium name="US DOE Joint Genome Institute (JGI-PGF)"/>
            <person name="Walter F."/>
            <person name="Albersmeier A."/>
            <person name="Kalinowski J."/>
            <person name="Ruckert C."/>
        </authorList>
    </citation>
    <scope>NUCLEOTIDE SEQUENCE</scope>
    <source>
        <strain evidence="3">VKM B-2748</strain>
    </source>
</reference>
<dbReference type="PANTHER" id="PTHR43736:SF1">
    <property type="entry name" value="DIHYDRONEOPTERIN TRIPHOSPHATE DIPHOSPHATASE"/>
    <property type="match status" value="1"/>
</dbReference>
<keyword evidence="4" id="KW-1185">Reference proteome</keyword>
<proteinExistence type="predicted"/>
<dbReference type="PRINTS" id="PR00502">
    <property type="entry name" value="NUDIXFAMILY"/>
</dbReference>
<evidence type="ECO:0000256" key="1">
    <source>
        <dbReference type="ARBA" id="ARBA00022801"/>
    </source>
</evidence>
<keyword evidence="1 3" id="KW-0378">Hydrolase</keyword>
<dbReference type="InterPro" id="IPR020476">
    <property type="entry name" value="Nudix_hydrolase"/>
</dbReference>
<name>A0A9W6N636_9HYPH</name>
<dbReference type="RefSeq" id="WP_271200301.1">
    <property type="nucleotide sequence ID" value="NZ_BSFL01000002.1"/>
</dbReference>
<accession>A0A9W6N636</accession>
<dbReference type="InterPro" id="IPR015797">
    <property type="entry name" value="NUDIX_hydrolase-like_dom_sf"/>
</dbReference>
<dbReference type="Pfam" id="PF00293">
    <property type="entry name" value="NUDIX"/>
    <property type="match status" value="1"/>
</dbReference>
<dbReference type="InterPro" id="IPR000086">
    <property type="entry name" value="NUDIX_hydrolase_dom"/>
</dbReference>
<dbReference type="CDD" id="cd04673">
    <property type="entry name" value="NUDIX_ADPRase"/>
    <property type="match status" value="1"/>
</dbReference>
<evidence type="ECO:0000313" key="3">
    <source>
        <dbReference type="EMBL" id="GLK79809.1"/>
    </source>
</evidence>
<dbReference type="EMBL" id="BSFL01000002">
    <property type="protein sequence ID" value="GLK79809.1"/>
    <property type="molecule type" value="Genomic_DNA"/>
</dbReference>
<dbReference type="GO" id="GO:0016787">
    <property type="term" value="F:hydrolase activity"/>
    <property type="evidence" value="ECO:0007669"/>
    <property type="project" value="UniProtKB-KW"/>
</dbReference>
<organism evidence="3 4">
    <name type="scientific">Methylopila turkensis</name>
    <dbReference type="NCBI Taxonomy" id="1437816"/>
    <lineage>
        <taxon>Bacteria</taxon>
        <taxon>Pseudomonadati</taxon>
        <taxon>Pseudomonadota</taxon>
        <taxon>Alphaproteobacteria</taxon>
        <taxon>Hyphomicrobiales</taxon>
        <taxon>Methylopilaceae</taxon>
        <taxon>Methylopila</taxon>
    </lineage>
</organism>
<dbReference type="PROSITE" id="PS51462">
    <property type="entry name" value="NUDIX"/>
    <property type="match status" value="1"/>
</dbReference>
<gene>
    <name evidence="3" type="primary">nudD</name>
    <name evidence="3" type="ORF">GCM10008174_15500</name>
</gene>
<dbReference type="AlphaFoldDB" id="A0A9W6N636"/>
<sequence length="146" mass="15257">MTEADDRLHPKRPLLAASIACFRDGKVLVARRGKPPSDRLWSLPGGMVELGETLAAAALRELEEETSVTAEVVGLADAVDVIARDGSGAVERHVAVIAFAGRWRSGDGDVGPEAVEIAWVAPEELVAMDTTPGLAAVVARAALLVP</sequence>
<dbReference type="SUPFAM" id="SSF55811">
    <property type="entry name" value="Nudix"/>
    <property type="match status" value="1"/>
</dbReference>
<evidence type="ECO:0000259" key="2">
    <source>
        <dbReference type="PROSITE" id="PS51462"/>
    </source>
</evidence>
<evidence type="ECO:0000313" key="4">
    <source>
        <dbReference type="Proteomes" id="UP001143309"/>
    </source>
</evidence>
<reference evidence="3" key="2">
    <citation type="submission" date="2023-01" db="EMBL/GenBank/DDBJ databases">
        <authorList>
            <person name="Sun Q."/>
            <person name="Evtushenko L."/>
        </authorList>
    </citation>
    <scope>NUCLEOTIDE SEQUENCE</scope>
    <source>
        <strain evidence="3">VKM B-2748</strain>
    </source>
</reference>
<comment type="caution">
    <text evidence="3">The sequence shown here is derived from an EMBL/GenBank/DDBJ whole genome shotgun (WGS) entry which is preliminary data.</text>
</comment>
<dbReference type="Gene3D" id="3.90.79.10">
    <property type="entry name" value="Nucleoside Triphosphate Pyrophosphohydrolase"/>
    <property type="match status" value="1"/>
</dbReference>
<dbReference type="Proteomes" id="UP001143309">
    <property type="component" value="Unassembled WGS sequence"/>
</dbReference>